<sequence length="218" mass="24108">MIVVPNSLHVALSPVIGGKGKGVIKEDLTKEEISTVAYLASGLQLEAYDVVSRVEEPFQDLLSGARRWLRREHVDLDVPNEGEESDLHRNLKAFAVKHLIEKEGIDPKAIFVEVYVDRLKPDIITPNLAADAKTSIGVLPSDEVLDATKYSSISKRIWVVLSPLPLLLELDGVTGRVREAREKGIELDVVVSTKDGLLKLREFLEEGRKYYEGLKGGG</sequence>
<dbReference type="EMBL" id="AP018553">
    <property type="protein sequence ID" value="BBD73381.1"/>
    <property type="molecule type" value="Genomic_DNA"/>
</dbReference>
<evidence type="ECO:0000313" key="1">
    <source>
        <dbReference type="EMBL" id="BBD73381.1"/>
    </source>
</evidence>
<reference evidence="2" key="1">
    <citation type="submission" date="2018-04" db="EMBL/GenBank/DDBJ databases">
        <title>Complete genome sequence of Sulfodiicoccus acidiphilus strain HS-1.</title>
        <authorList>
            <person name="Sakai H.D."/>
            <person name="Kurosawa N."/>
        </authorList>
    </citation>
    <scope>NUCLEOTIDE SEQUENCE [LARGE SCALE GENOMIC DNA]</scope>
    <source>
        <strain evidence="2">HS-1</strain>
    </source>
</reference>
<dbReference type="Proteomes" id="UP000276741">
    <property type="component" value="Chromosome"/>
</dbReference>
<keyword evidence="2" id="KW-1185">Reference proteome</keyword>
<dbReference type="GeneID" id="38667251"/>
<evidence type="ECO:0000313" key="2">
    <source>
        <dbReference type="Proteomes" id="UP000276741"/>
    </source>
</evidence>
<name>A0A348B5C9_9CREN</name>
<organism evidence="1 2">
    <name type="scientific">Sulfodiicoccus acidiphilus</name>
    <dbReference type="NCBI Taxonomy" id="1670455"/>
    <lineage>
        <taxon>Archaea</taxon>
        <taxon>Thermoproteota</taxon>
        <taxon>Thermoprotei</taxon>
        <taxon>Sulfolobales</taxon>
        <taxon>Sulfolobaceae</taxon>
        <taxon>Sulfodiicoccus</taxon>
    </lineage>
</organism>
<dbReference type="AlphaFoldDB" id="A0A348B5C9"/>
<proteinExistence type="predicted"/>
<dbReference type="KEGG" id="sacd:HS1genome_1770"/>
<dbReference type="RefSeq" id="WP_126450542.1">
    <property type="nucleotide sequence ID" value="NZ_AP018553.1"/>
</dbReference>
<accession>A0A348B5C9</accession>
<protein>
    <submittedName>
        <fullName evidence="1">Uncharacterized protein</fullName>
    </submittedName>
</protein>
<gene>
    <name evidence="1" type="ORF">HS1genome_1770</name>
</gene>